<sequence length="250" mass="25001">MSPALLRQLSGVLVPPADLAVVLGQRARASGPERAPAVGGLLDASAVPAGVDDATGLLGRLPARAAARGARIAGWTADLDGGMPGRATGARLAACFAAGCRDAGLPVVLQLRPGVPERASLEDARSRLRDAVALLLDALDRRGVDPADVTLVVPPVAPGRGAHAVASADDVALATSAALGDAGLEAGTAVALTAADRPHDLAGRLFAARVGAPGRRWGFAIGDGTGWSAPDAELAERAAQLVRTLVLASR</sequence>
<protein>
    <submittedName>
        <fullName evidence="1">Uncharacterized protein</fullName>
    </submittedName>
</protein>
<dbReference type="AlphaFoldDB" id="A0A4R1I055"/>
<name>A0A4R1I055_PSEEN</name>
<dbReference type="Proteomes" id="UP000295560">
    <property type="component" value="Unassembled WGS sequence"/>
</dbReference>
<organism evidence="1 2">
    <name type="scientific">Pseudonocardia endophytica</name>
    <dbReference type="NCBI Taxonomy" id="401976"/>
    <lineage>
        <taxon>Bacteria</taxon>
        <taxon>Bacillati</taxon>
        <taxon>Actinomycetota</taxon>
        <taxon>Actinomycetes</taxon>
        <taxon>Pseudonocardiales</taxon>
        <taxon>Pseudonocardiaceae</taxon>
        <taxon>Pseudonocardia</taxon>
    </lineage>
</organism>
<comment type="caution">
    <text evidence="1">The sequence shown here is derived from an EMBL/GenBank/DDBJ whole genome shotgun (WGS) entry which is preliminary data.</text>
</comment>
<dbReference type="EMBL" id="SMFZ01000001">
    <property type="protein sequence ID" value="TCK27223.1"/>
    <property type="molecule type" value="Genomic_DNA"/>
</dbReference>
<dbReference type="RefSeq" id="WP_132425646.1">
    <property type="nucleotide sequence ID" value="NZ_SMFZ01000001.1"/>
</dbReference>
<proteinExistence type="predicted"/>
<evidence type="ECO:0000313" key="2">
    <source>
        <dbReference type="Proteomes" id="UP000295560"/>
    </source>
</evidence>
<accession>A0A4R1I055</accession>
<reference evidence="1 2" key="1">
    <citation type="submission" date="2019-03" db="EMBL/GenBank/DDBJ databases">
        <title>Sequencing the genomes of 1000 actinobacteria strains.</title>
        <authorList>
            <person name="Klenk H.-P."/>
        </authorList>
    </citation>
    <scope>NUCLEOTIDE SEQUENCE [LARGE SCALE GENOMIC DNA]</scope>
    <source>
        <strain evidence="1 2">DSM 44969</strain>
    </source>
</reference>
<evidence type="ECO:0000313" key="1">
    <source>
        <dbReference type="EMBL" id="TCK27223.1"/>
    </source>
</evidence>
<gene>
    <name evidence="1" type="ORF">EV378_3090</name>
</gene>
<keyword evidence="2" id="KW-1185">Reference proteome</keyword>